<dbReference type="OrthoDB" id="791936at2"/>
<dbReference type="Proteomes" id="UP001220209">
    <property type="component" value="Chromosome 1"/>
</dbReference>
<evidence type="ECO:0000313" key="6">
    <source>
        <dbReference type="Proteomes" id="UP001220209"/>
    </source>
</evidence>
<dbReference type="EMBL" id="JAENIB010000006">
    <property type="protein sequence ID" value="MBK1931541.1"/>
    <property type="molecule type" value="Genomic_DNA"/>
</dbReference>
<evidence type="ECO:0000313" key="2">
    <source>
        <dbReference type="EMBL" id="MBO1831566.1"/>
    </source>
</evidence>
<evidence type="ECO:0000313" key="4">
    <source>
        <dbReference type="Proteomes" id="UP000611459"/>
    </source>
</evidence>
<gene>
    <name evidence="2" type="ORF">J4M89_19520</name>
    <name evidence="1" type="ORF">JIN94_16770</name>
    <name evidence="3" type="ORF">LXE91_02125</name>
</gene>
<proteinExistence type="predicted"/>
<organism evidence="1 4">
    <name type="scientific">Burkholderia contaminans</name>
    <dbReference type="NCBI Taxonomy" id="488447"/>
    <lineage>
        <taxon>Bacteria</taxon>
        <taxon>Pseudomonadati</taxon>
        <taxon>Pseudomonadota</taxon>
        <taxon>Betaproteobacteria</taxon>
        <taxon>Burkholderiales</taxon>
        <taxon>Burkholderiaceae</taxon>
        <taxon>Burkholderia</taxon>
        <taxon>Burkholderia cepacia complex</taxon>
    </lineage>
</organism>
<keyword evidence="5" id="KW-1185">Reference proteome</keyword>
<reference evidence="1" key="1">
    <citation type="submission" date="2021-01" db="EMBL/GenBank/DDBJ databases">
        <title>Outbreak of Burkholderia contaminns endophthalmitis traced to a clinical ventilation system.</title>
        <authorList>
            <person name="Lipuma J."/>
            <person name="Spilker T."/>
            <person name="Kratholm J."/>
        </authorList>
    </citation>
    <scope>NUCLEOTIDE SEQUENCE</scope>
    <source>
        <strain evidence="1">HI4954</strain>
    </source>
</reference>
<reference evidence="3 6" key="3">
    <citation type="submission" date="2021-12" db="EMBL/GenBank/DDBJ databases">
        <title>Genomic and phenotypic characterization of three Burkholderia contaminans isolates recovered from different sources.</title>
        <authorList>
            <person name="Lopez De Volder A."/>
            <person name="Fan Y."/>
            <person name="Nunvar J."/>
            <person name="Herrera T."/>
            <person name="Timp W."/>
            <person name="Degrossi J."/>
        </authorList>
    </citation>
    <scope>NUCLEOTIDE SEQUENCE [LARGE SCALE GENOMIC DNA]</scope>
    <source>
        <strain evidence="3 6">LMG 23361</strain>
    </source>
</reference>
<dbReference type="AlphaFoldDB" id="A0A1E3FZ62"/>
<dbReference type="Proteomes" id="UP000664048">
    <property type="component" value="Unassembled WGS sequence"/>
</dbReference>
<name>A0A1E3FZ62_9BURK</name>
<evidence type="ECO:0000313" key="3">
    <source>
        <dbReference type="EMBL" id="WFN17866.1"/>
    </source>
</evidence>
<dbReference type="Proteomes" id="UP000611459">
    <property type="component" value="Unassembled WGS sequence"/>
</dbReference>
<protein>
    <submittedName>
        <fullName evidence="1">Uncharacterized protein</fullName>
    </submittedName>
</protein>
<evidence type="ECO:0000313" key="5">
    <source>
        <dbReference type="Proteomes" id="UP000664048"/>
    </source>
</evidence>
<dbReference type="RefSeq" id="WP_039360564.1">
    <property type="nucleotide sequence ID" value="NZ_AP018358.1"/>
</dbReference>
<dbReference type="GeneID" id="93194295"/>
<reference evidence="2 5" key="2">
    <citation type="submission" date="2021-03" db="EMBL/GenBank/DDBJ databases">
        <title>Clinical course, treatment and visual outcome of an outbreak of Burkholderia contaminans endophthalmitis following cataract surgery.</title>
        <authorList>
            <person name="Lind C."/>
            <person name="Olsen K."/>
            <person name="Angelsen N.K."/>
            <person name="Krefting E.A."/>
            <person name="Fossen K."/>
            <person name="Gravningen K."/>
            <person name="Depoorter E."/>
            <person name="Vandamme P."/>
            <person name="Bertelsen G."/>
        </authorList>
    </citation>
    <scope>NUCLEOTIDE SEQUENCE [LARGE SCALE GENOMIC DNA]</scope>
    <source>
        <strain evidence="2 5">51242556</strain>
    </source>
</reference>
<sequence>MKGFFTFDCALPVAGPIRNFHFLFKPPGKLHDTYLADAIEYGLQTVNAPDVVAIVCSSTEADAIKLRFDEPVLQQAAARTSTKVCLCICVFDREGTIRLHEQLRNQVTRLDSMLRDRTHAIRAAGLEKLFSSHHVLVTAPPGFTFVKPSEKRSTLFLRTEEALTEVEGVQFLAFALLHKLKKRADMCKGDLDVIYIDSMGIASVAYALRDMYCTLYGASQPRVVSFHSHDGIEHVDTPLSGTSFCLISASSSLNLERDWRQRTRCHQEEVVTLLTLEDAKGRENALFALPRPQGSGVEQAAQHLRDLPIVGERFAPADLMPKSVLLRKEHKEVNAEAFCCKFVGNGALGVLGRSTANGKIRPLYVDGTKLLGAPGFDVWLYRMLRQRTPASVHAIIHQNDEASRALALECAQRLTEIMMRLDQVPVISEAEIEVRAGEIGRDAGLLIVAAVAGRGTRLLSISRDLRDLHEGARTYLIGAQVAETTSQIRVLTGNLKYSANEANIEVHRFAHIAVGAGLRDSFADEARLLQNAPGEFGAEYEERFTQLDGTAMGMNARTFIGLNSDLTEPMRLRLDFAFWDFAYDPGTADTTSGVVAMAGAILQNAREGKFKDQALRLSTDAFQHVILDPENFTRYNDGVIQAALLRCARVGELDYSKEHNASQFMLDLLKSIFAQYDKRQGEAAAEFALALFTQRLRLQSGHRQELDGYLRELLPADTPRLRLIRVLLGFDAPPDTRDLPPEF</sequence>
<dbReference type="EMBL" id="CP090640">
    <property type="protein sequence ID" value="WFN17866.1"/>
    <property type="molecule type" value="Genomic_DNA"/>
</dbReference>
<accession>A0A1E3FZ62</accession>
<dbReference type="EMBL" id="JAGEMX010000006">
    <property type="protein sequence ID" value="MBO1831566.1"/>
    <property type="molecule type" value="Genomic_DNA"/>
</dbReference>
<evidence type="ECO:0000313" key="1">
    <source>
        <dbReference type="EMBL" id="MBK1931541.1"/>
    </source>
</evidence>